<keyword evidence="3" id="KW-1185">Reference proteome</keyword>
<feature type="chain" id="PRO_5016079927" evidence="1">
    <location>
        <begin position="23"/>
        <end position="136"/>
    </location>
</feature>
<accession>A0A2V3DW13</accession>
<sequence>MLRKFVSLVLVGLLTWTLGSCGAGNPQKAGESFGVAATAALDAVSGVEKNSIRYTEPGGLGATVTARVTASPSADLETVMGDSLRAFAESAGSIKPLVPVYFYVFPKGAEENGIRPDALGLAQSPTMDEIREFTNR</sequence>
<organism evidence="2 3">
    <name type="scientific">Arthrobacter psychrochitiniphilus</name>
    <dbReference type="NCBI Taxonomy" id="291045"/>
    <lineage>
        <taxon>Bacteria</taxon>
        <taxon>Bacillati</taxon>
        <taxon>Actinomycetota</taxon>
        <taxon>Actinomycetes</taxon>
        <taxon>Micrococcales</taxon>
        <taxon>Micrococcaceae</taxon>
        <taxon>Arthrobacter</taxon>
    </lineage>
</organism>
<proteinExistence type="predicted"/>
<reference evidence="2 3" key="1">
    <citation type="submission" date="2018-05" db="EMBL/GenBank/DDBJ databases">
        <title>Genetic diversity of glacier-inhabiting Cryobacterium bacteria in China and description of Cryobacterium mengkeensis sp. nov. and Arthrobacter glacialis sp. nov.</title>
        <authorList>
            <person name="Liu Q."/>
            <person name="Xin Y.-H."/>
        </authorList>
    </citation>
    <scope>NUCLEOTIDE SEQUENCE [LARGE SCALE GENOMIC DNA]</scope>
    <source>
        <strain evidence="2 3">GP3</strain>
    </source>
</reference>
<evidence type="ECO:0000313" key="2">
    <source>
        <dbReference type="EMBL" id="PXA69546.1"/>
    </source>
</evidence>
<dbReference type="EMBL" id="QHLZ01000001">
    <property type="protein sequence ID" value="PXA69546.1"/>
    <property type="molecule type" value="Genomic_DNA"/>
</dbReference>
<dbReference type="AlphaFoldDB" id="A0A2V3DW13"/>
<evidence type="ECO:0000256" key="1">
    <source>
        <dbReference type="SAM" id="SignalP"/>
    </source>
</evidence>
<dbReference type="PROSITE" id="PS51257">
    <property type="entry name" value="PROKAR_LIPOPROTEIN"/>
    <property type="match status" value="1"/>
</dbReference>
<comment type="caution">
    <text evidence="2">The sequence shown here is derived from an EMBL/GenBank/DDBJ whole genome shotgun (WGS) entry which is preliminary data.</text>
</comment>
<feature type="signal peptide" evidence="1">
    <location>
        <begin position="1"/>
        <end position="22"/>
    </location>
</feature>
<dbReference type="Proteomes" id="UP000246303">
    <property type="component" value="Unassembled WGS sequence"/>
</dbReference>
<evidence type="ECO:0000313" key="3">
    <source>
        <dbReference type="Proteomes" id="UP000246303"/>
    </source>
</evidence>
<name>A0A2V3DW13_9MICC</name>
<keyword evidence="1" id="KW-0732">Signal</keyword>
<gene>
    <name evidence="2" type="ORF">CVS29_03125</name>
</gene>
<protein>
    <submittedName>
        <fullName evidence="2">Uncharacterized protein</fullName>
    </submittedName>
</protein>